<feature type="chain" id="PRO_5019838104" description="Chitin-binding type-2 domain-containing protein" evidence="1">
    <location>
        <begin position="19"/>
        <end position="260"/>
    </location>
</feature>
<sequence length="260" mass="28656">MIKLITVLVIACLGFTAAQTQTAVQTPTAVQELKCGACMADNDALCITQTTYYFCFNGEPFGEEKKCPQNSVCSNHESICVTRSQISETIKNVCAAVIDKNCGKCTPGNRYACVTANQAARCINDEIATLVDCRSNQLCIADIEEGPVCVPQDAATYLGRKATCDDSGGYLATPPPPTPTYQERNKICSLAAERVTGLYLYAYADENCHSALYCQRPSRYSTDWTSLYRICSPPKRYFDMVLKYCVADKPEHCNRLLFSK</sequence>
<keyword evidence="3" id="KW-1185">Reference proteome</keyword>
<dbReference type="STRING" id="7232.A0A484BR91"/>
<comment type="caution">
    <text evidence="2">The sequence shown here is derived from an EMBL/GenBank/DDBJ whole genome shotgun (WGS) entry which is preliminary data.</text>
</comment>
<dbReference type="EMBL" id="LSRL02000016">
    <property type="protein sequence ID" value="TDG50261.1"/>
    <property type="molecule type" value="Genomic_DNA"/>
</dbReference>
<feature type="signal peptide" evidence="1">
    <location>
        <begin position="1"/>
        <end position="18"/>
    </location>
</feature>
<reference evidence="2 3" key="1">
    <citation type="journal article" date="2019" name="J. Hered.">
        <title>An Improved Genome Assembly for Drosophila navojoa, the Basal Species in the mojavensis Cluster.</title>
        <authorList>
            <person name="Vanderlinde T."/>
            <person name="Dupim E.G."/>
            <person name="Nazario-Yepiz N.O."/>
            <person name="Carvalho A.B."/>
        </authorList>
    </citation>
    <scope>NUCLEOTIDE SEQUENCE [LARGE SCALE GENOMIC DNA]</scope>
    <source>
        <strain evidence="2">Navoj_Jal97</strain>
        <tissue evidence="2">Whole organism</tissue>
    </source>
</reference>
<evidence type="ECO:0000313" key="2">
    <source>
        <dbReference type="EMBL" id="TDG50261.1"/>
    </source>
</evidence>
<evidence type="ECO:0008006" key="4">
    <source>
        <dbReference type="Google" id="ProtNLM"/>
    </source>
</evidence>
<proteinExistence type="predicted"/>
<dbReference type="AlphaFoldDB" id="A0A484BR91"/>
<evidence type="ECO:0000256" key="1">
    <source>
        <dbReference type="SAM" id="SignalP"/>
    </source>
</evidence>
<organism evidence="2 3">
    <name type="scientific">Drosophila navojoa</name>
    <name type="common">Fruit fly</name>
    <dbReference type="NCBI Taxonomy" id="7232"/>
    <lineage>
        <taxon>Eukaryota</taxon>
        <taxon>Metazoa</taxon>
        <taxon>Ecdysozoa</taxon>
        <taxon>Arthropoda</taxon>
        <taxon>Hexapoda</taxon>
        <taxon>Insecta</taxon>
        <taxon>Pterygota</taxon>
        <taxon>Neoptera</taxon>
        <taxon>Endopterygota</taxon>
        <taxon>Diptera</taxon>
        <taxon>Brachycera</taxon>
        <taxon>Muscomorpha</taxon>
        <taxon>Ephydroidea</taxon>
        <taxon>Drosophilidae</taxon>
        <taxon>Drosophila</taxon>
    </lineage>
</organism>
<name>A0A484BR91_DRONA</name>
<evidence type="ECO:0000313" key="3">
    <source>
        <dbReference type="Proteomes" id="UP000295192"/>
    </source>
</evidence>
<accession>A0A484BR91</accession>
<dbReference type="Proteomes" id="UP000295192">
    <property type="component" value="Unassembled WGS sequence"/>
</dbReference>
<keyword evidence="1" id="KW-0732">Signal</keyword>
<protein>
    <recommendedName>
        <fullName evidence="4">Chitin-binding type-2 domain-containing protein</fullName>
    </recommendedName>
</protein>
<dbReference type="OMA" id="YADENCH"/>
<gene>
    <name evidence="2" type="ORF">AWZ03_003166</name>
</gene>